<dbReference type="Proteomes" id="UP000502041">
    <property type="component" value="Chromosome"/>
</dbReference>
<evidence type="ECO:0000256" key="2">
    <source>
        <dbReference type="ARBA" id="ARBA00007362"/>
    </source>
</evidence>
<comment type="similarity">
    <text evidence="2">Belongs to the EamA transporter family.</text>
</comment>
<evidence type="ECO:0000256" key="5">
    <source>
        <dbReference type="ARBA" id="ARBA00023136"/>
    </source>
</evidence>
<feature type="transmembrane region" description="Helical" evidence="6">
    <location>
        <begin position="108"/>
        <end position="127"/>
    </location>
</feature>
<evidence type="ECO:0000256" key="3">
    <source>
        <dbReference type="ARBA" id="ARBA00022692"/>
    </source>
</evidence>
<dbReference type="AlphaFoldDB" id="A0A6H2HBN1"/>
<dbReference type="InterPro" id="IPR000620">
    <property type="entry name" value="EamA_dom"/>
</dbReference>
<dbReference type="Pfam" id="PF00892">
    <property type="entry name" value="EamA"/>
    <property type="match status" value="1"/>
</dbReference>
<dbReference type="PANTHER" id="PTHR32322:SF2">
    <property type="entry name" value="EAMA DOMAIN-CONTAINING PROTEIN"/>
    <property type="match status" value="1"/>
</dbReference>
<feature type="transmembrane region" description="Helical" evidence="6">
    <location>
        <begin position="139"/>
        <end position="156"/>
    </location>
</feature>
<gene>
    <name evidence="8" type="primary">yijE_2</name>
    <name evidence="8" type="ORF">HC248_02612</name>
</gene>
<dbReference type="PANTHER" id="PTHR32322">
    <property type="entry name" value="INNER MEMBRANE TRANSPORTER"/>
    <property type="match status" value="1"/>
</dbReference>
<dbReference type="SUPFAM" id="SSF103481">
    <property type="entry name" value="Multidrug resistance efflux transporter EmrE"/>
    <property type="match status" value="2"/>
</dbReference>
<evidence type="ECO:0000256" key="4">
    <source>
        <dbReference type="ARBA" id="ARBA00022989"/>
    </source>
</evidence>
<feature type="transmembrane region" description="Helical" evidence="6">
    <location>
        <begin position="12"/>
        <end position="39"/>
    </location>
</feature>
<comment type="subcellular location">
    <subcellularLocation>
        <location evidence="1">Membrane</location>
        <topology evidence="1">Multi-pass membrane protein</topology>
    </subcellularLocation>
</comment>
<protein>
    <submittedName>
        <fullName evidence="8">Putative cystine transporter YijE</fullName>
    </submittedName>
</protein>
<keyword evidence="9" id="KW-1185">Reference proteome</keyword>
<name>A0A6H2HBN1_9BURK</name>
<reference evidence="8 9" key="1">
    <citation type="submission" date="2020-04" db="EMBL/GenBank/DDBJ databases">
        <title>Complete genome of a Psychrophilic, Marine, Gas Vacuolate Bacterium Polaromonas vacuolata KCTC 22033T.</title>
        <authorList>
            <person name="Hwang K."/>
            <person name="Kim K.M."/>
        </authorList>
    </citation>
    <scope>NUCLEOTIDE SEQUENCE [LARGE SCALE GENOMIC DNA]</scope>
    <source>
        <strain evidence="8 9">KCTC 22033</strain>
    </source>
</reference>
<dbReference type="EMBL" id="CP051461">
    <property type="protein sequence ID" value="QJC57291.1"/>
    <property type="molecule type" value="Genomic_DNA"/>
</dbReference>
<dbReference type="GO" id="GO:0016020">
    <property type="term" value="C:membrane"/>
    <property type="evidence" value="ECO:0007669"/>
    <property type="project" value="UniProtKB-SubCell"/>
</dbReference>
<evidence type="ECO:0000313" key="8">
    <source>
        <dbReference type="EMBL" id="QJC57291.1"/>
    </source>
</evidence>
<feature type="transmembrane region" description="Helical" evidence="6">
    <location>
        <begin position="51"/>
        <end position="69"/>
    </location>
</feature>
<proteinExistence type="inferred from homology"/>
<accession>A0A6H2HBN1</accession>
<dbReference type="InterPro" id="IPR037185">
    <property type="entry name" value="EmrE-like"/>
</dbReference>
<feature type="transmembrane region" description="Helical" evidence="6">
    <location>
        <begin position="81"/>
        <end position="102"/>
    </location>
</feature>
<organism evidence="8 9">
    <name type="scientific">Polaromonas vacuolata</name>
    <dbReference type="NCBI Taxonomy" id="37448"/>
    <lineage>
        <taxon>Bacteria</taxon>
        <taxon>Pseudomonadati</taxon>
        <taxon>Pseudomonadota</taxon>
        <taxon>Betaproteobacteria</taxon>
        <taxon>Burkholderiales</taxon>
        <taxon>Comamonadaceae</taxon>
        <taxon>Polaromonas</taxon>
    </lineage>
</organism>
<feature type="transmembrane region" description="Helical" evidence="6">
    <location>
        <begin position="222"/>
        <end position="241"/>
    </location>
</feature>
<evidence type="ECO:0000259" key="7">
    <source>
        <dbReference type="Pfam" id="PF00892"/>
    </source>
</evidence>
<evidence type="ECO:0000313" key="9">
    <source>
        <dbReference type="Proteomes" id="UP000502041"/>
    </source>
</evidence>
<feature type="transmembrane region" description="Helical" evidence="6">
    <location>
        <begin position="193"/>
        <end position="210"/>
    </location>
</feature>
<feature type="transmembrane region" description="Helical" evidence="6">
    <location>
        <begin position="162"/>
        <end position="181"/>
    </location>
</feature>
<keyword evidence="5 6" id="KW-0472">Membrane</keyword>
<keyword evidence="4 6" id="KW-1133">Transmembrane helix</keyword>
<dbReference type="KEGG" id="pvac:HC248_02612"/>
<dbReference type="InterPro" id="IPR050638">
    <property type="entry name" value="AA-Vitamin_Transporters"/>
</dbReference>
<feature type="domain" description="EamA" evidence="7">
    <location>
        <begin position="22"/>
        <end position="150"/>
    </location>
</feature>
<keyword evidence="3 6" id="KW-0812">Transmembrane</keyword>
<evidence type="ECO:0000256" key="6">
    <source>
        <dbReference type="SAM" id="Phobius"/>
    </source>
</evidence>
<evidence type="ECO:0000256" key="1">
    <source>
        <dbReference type="ARBA" id="ARBA00004141"/>
    </source>
</evidence>
<feature type="transmembrane region" description="Helical" evidence="6">
    <location>
        <begin position="253"/>
        <end position="272"/>
    </location>
</feature>
<sequence length="307" mass="32288">MDKKSQTTMKLASASTGAALPILVLLFSSSLFGLTWWPLKQFVDIGLSGPTLSLLAYGPVGLVLGIWLWRERAMWRQQTAILLALALVGGWANTSFVNALMLGDVVRVMFLFYLAPVWSVLGGYLFLGETVSRRRKLAVVVAIAGLWLVLGGSQAFTTALSLADYLALSAGLAFAGNNVLARAGQRIPIRSKTASVFIGCGVLSGFWMLGQGASVPSLTAGSVLAVLAYGFGWMLLATVTWQFGVTHMETGRAGVAMLSELLVAVLTATWFGGGNLSAIEWLGGALIGCAALIEATDTSAEAPILPT</sequence>